<dbReference type="PANTHER" id="PTHR23508:SF10">
    <property type="entry name" value="CARBOXYLIC ACID TRANSPORTER PROTEIN HOMOLOG"/>
    <property type="match status" value="1"/>
</dbReference>
<organism evidence="7 8">
    <name type="scientific">Hyphopichia burtonii NRRL Y-1933</name>
    <dbReference type="NCBI Taxonomy" id="984485"/>
    <lineage>
        <taxon>Eukaryota</taxon>
        <taxon>Fungi</taxon>
        <taxon>Dikarya</taxon>
        <taxon>Ascomycota</taxon>
        <taxon>Saccharomycotina</taxon>
        <taxon>Pichiomycetes</taxon>
        <taxon>Debaryomycetaceae</taxon>
        <taxon>Hyphopichia</taxon>
    </lineage>
</organism>
<keyword evidence="4 5" id="KW-0472">Membrane</keyword>
<evidence type="ECO:0000259" key="6">
    <source>
        <dbReference type="PROSITE" id="PS50850"/>
    </source>
</evidence>
<dbReference type="InterPro" id="IPR005828">
    <property type="entry name" value="MFS_sugar_transport-like"/>
</dbReference>
<dbReference type="PANTHER" id="PTHR23508">
    <property type="entry name" value="CARBOXYLIC ACID TRANSPORTER PROTEIN HOMOLOG"/>
    <property type="match status" value="1"/>
</dbReference>
<keyword evidence="2 5" id="KW-0812">Transmembrane</keyword>
<dbReference type="GeneID" id="30996944"/>
<feature type="transmembrane region" description="Helical" evidence="5">
    <location>
        <begin position="457"/>
        <end position="478"/>
    </location>
</feature>
<keyword evidence="8" id="KW-1185">Reference proteome</keyword>
<feature type="transmembrane region" description="Helical" evidence="5">
    <location>
        <begin position="333"/>
        <end position="354"/>
    </location>
</feature>
<evidence type="ECO:0000256" key="3">
    <source>
        <dbReference type="ARBA" id="ARBA00022989"/>
    </source>
</evidence>
<dbReference type="Proteomes" id="UP000095085">
    <property type="component" value="Unassembled WGS sequence"/>
</dbReference>
<dbReference type="GO" id="GO:0015355">
    <property type="term" value="F:secondary active monocarboxylate transmembrane transporter activity"/>
    <property type="evidence" value="ECO:0007669"/>
    <property type="project" value="TreeGrafter"/>
</dbReference>
<feature type="domain" description="Major facilitator superfamily (MFS) profile" evidence="6">
    <location>
        <begin position="77"/>
        <end position="483"/>
    </location>
</feature>
<proteinExistence type="predicted"/>
<reference evidence="8" key="1">
    <citation type="submission" date="2016-05" db="EMBL/GenBank/DDBJ databases">
        <title>Comparative genomics of biotechnologically important yeasts.</title>
        <authorList>
            <consortium name="DOE Joint Genome Institute"/>
            <person name="Riley R."/>
            <person name="Haridas S."/>
            <person name="Wolfe K.H."/>
            <person name="Lopes M.R."/>
            <person name="Hittinger C.T."/>
            <person name="Goker M."/>
            <person name="Salamov A."/>
            <person name="Wisecaver J."/>
            <person name="Long T.M."/>
            <person name="Aerts A.L."/>
            <person name="Barry K."/>
            <person name="Choi C."/>
            <person name="Clum A."/>
            <person name="Coughlan A.Y."/>
            <person name="Deshpande S."/>
            <person name="Douglass A.P."/>
            <person name="Hanson S.J."/>
            <person name="Klenk H.-P."/>
            <person name="Labutti K."/>
            <person name="Lapidus A."/>
            <person name="Lindquist E."/>
            <person name="Lipzen A."/>
            <person name="Meier-Kolthoff J.P."/>
            <person name="Ohm R.A."/>
            <person name="Otillar R.P."/>
            <person name="Pangilinan J."/>
            <person name="Peng Y."/>
            <person name="Rokas A."/>
            <person name="Rosa C.A."/>
            <person name="Scheuner C."/>
            <person name="Sibirny A.A."/>
            <person name="Slot J.C."/>
            <person name="Stielow J.B."/>
            <person name="Sun H."/>
            <person name="Kurtzman C.P."/>
            <person name="Blackwell M."/>
            <person name="Grigoriev I.V."/>
            <person name="Jeffries T.W."/>
        </authorList>
    </citation>
    <scope>NUCLEOTIDE SEQUENCE [LARGE SCALE GENOMIC DNA]</scope>
    <source>
        <strain evidence="8">NRRL Y-1933</strain>
    </source>
</reference>
<evidence type="ECO:0000256" key="5">
    <source>
        <dbReference type="SAM" id="Phobius"/>
    </source>
</evidence>
<protein>
    <submittedName>
        <fullName evidence="7">MFS general substrate transporter</fullName>
    </submittedName>
</protein>
<comment type="subcellular location">
    <subcellularLocation>
        <location evidence="1">Membrane</location>
        <topology evidence="1">Multi-pass membrane protein</topology>
    </subcellularLocation>
</comment>
<dbReference type="AlphaFoldDB" id="A0A1E4RD05"/>
<gene>
    <name evidence="7" type="ORF">HYPBUDRAFT_158674</name>
</gene>
<dbReference type="OrthoDB" id="5296287at2759"/>
<dbReference type="SUPFAM" id="SSF103473">
    <property type="entry name" value="MFS general substrate transporter"/>
    <property type="match status" value="1"/>
</dbReference>
<feature type="transmembrane region" description="Helical" evidence="5">
    <location>
        <begin position="115"/>
        <end position="135"/>
    </location>
</feature>
<keyword evidence="3 5" id="KW-1133">Transmembrane helix</keyword>
<evidence type="ECO:0000313" key="7">
    <source>
        <dbReference type="EMBL" id="ODV65113.1"/>
    </source>
</evidence>
<dbReference type="GO" id="GO:0035879">
    <property type="term" value="P:plasma membrane lactate transport"/>
    <property type="evidence" value="ECO:0007669"/>
    <property type="project" value="TreeGrafter"/>
</dbReference>
<dbReference type="GO" id="GO:0005886">
    <property type="term" value="C:plasma membrane"/>
    <property type="evidence" value="ECO:0007669"/>
    <property type="project" value="TreeGrafter"/>
</dbReference>
<feature type="transmembrane region" description="Helical" evidence="5">
    <location>
        <begin position="361"/>
        <end position="379"/>
    </location>
</feature>
<dbReference type="CDD" id="cd17316">
    <property type="entry name" value="MFS_SV2_like"/>
    <property type="match status" value="1"/>
</dbReference>
<evidence type="ECO:0000256" key="2">
    <source>
        <dbReference type="ARBA" id="ARBA00022692"/>
    </source>
</evidence>
<dbReference type="STRING" id="984485.A0A1E4RD05"/>
<feature type="transmembrane region" description="Helical" evidence="5">
    <location>
        <begin position="292"/>
        <end position="313"/>
    </location>
</feature>
<evidence type="ECO:0000256" key="1">
    <source>
        <dbReference type="ARBA" id="ARBA00004141"/>
    </source>
</evidence>
<feature type="transmembrane region" description="Helical" evidence="5">
    <location>
        <begin position="167"/>
        <end position="188"/>
    </location>
</feature>
<feature type="transmembrane region" description="Helical" evidence="5">
    <location>
        <begin position="75"/>
        <end position="95"/>
    </location>
</feature>
<feature type="transmembrane region" description="Helical" evidence="5">
    <location>
        <begin position="200"/>
        <end position="222"/>
    </location>
</feature>
<dbReference type="Pfam" id="PF00083">
    <property type="entry name" value="Sugar_tr"/>
    <property type="match status" value="1"/>
</dbReference>
<feature type="transmembrane region" description="Helical" evidence="5">
    <location>
        <begin position="142"/>
        <end position="161"/>
    </location>
</feature>
<name>A0A1E4RD05_9ASCO</name>
<dbReference type="EMBL" id="KV454545">
    <property type="protein sequence ID" value="ODV65113.1"/>
    <property type="molecule type" value="Genomic_DNA"/>
</dbReference>
<dbReference type="InterPro" id="IPR036259">
    <property type="entry name" value="MFS_trans_sf"/>
</dbReference>
<accession>A0A1E4RD05</accession>
<sequence length="508" mass="56527">MSNRLSISSSHDSEIIKEHNKHVIKPPTFTSRAILKYFCSRFTSLFVPKSELAQYTWSDILNPFEALSSLSLRNWCYFLLAFIIWTFDALDYFAVSLNMVALSEYFDRSVSDLSWSISLVLFLRSVGAFIFGYMGEMYGRRWPLMINLFILCVLQIGTGFVKDYQSFLGVRALFGCFMGGIFGNAAAYALEDCPIKARGVVSGIFQQGYAFGYLLAVIFTRAIVDNSPYGWRSIFWFSSGPPFLMILGLYLLRETEVTQKNLIKRKESNTANTKLGEKFTMSNAAKDAFKRYWLIFVYLVLMMAGFNFSSHGSQDLYPTMLTAQKGFGKDRSTVTNCVANLGAMAGGLTLGHLSSFVGRRLTVMISSVLGGVCIYGWAFSSGAGINAGAFFLQFFVQGSWAIVPIHLAELSPPLYRSLILGLSYQLGNLASGASSTIESTIGERFPITVNGESAYDYATVMSIFMGCVFGYLILIMFVGPENRGTSLDGDRDEKIEDEFAATGYYVFM</sequence>
<evidence type="ECO:0000313" key="8">
    <source>
        <dbReference type="Proteomes" id="UP000095085"/>
    </source>
</evidence>
<dbReference type="InterPro" id="IPR020846">
    <property type="entry name" value="MFS_dom"/>
</dbReference>
<evidence type="ECO:0000256" key="4">
    <source>
        <dbReference type="ARBA" id="ARBA00023136"/>
    </source>
</evidence>
<feature type="transmembrane region" description="Helical" evidence="5">
    <location>
        <begin position="234"/>
        <end position="252"/>
    </location>
</feature>
<dbReference type="Gene3D" id="1.20.1250.20">
    <property type="entry name" value="MFS general substrate transporter like domains"/>
    <property type="match status" value="1"/>
</dbReference>
<dbReference type="RefSeq" id="XP_020074180.1">
    <property type="nucleotide sequence ID" value="XM_020222395.1"/>
</dbReference>
<dbReference type="PROSITE" id="PS50850">
    <property type="entry name" value="MFS"/>
    <property type="match status" value="1"/>
</dbReference>